<dbReference type="EMBL" id="AOMF01000090">
    <property type="protein sequence ID" value="EMA56144.1"/>
    <property type="molecule type" value="Genomic_DNA"/>
</dbReference>
<protein>
    <submittedName>
        <fullName evidence="1">Uncharacterized protein</fullName>
    </submittedName>
</protein>
<dbReference type="AlphaFoldDB" id="M0NGB7"/>
<name>M0NGB7_9EURY</name>
<dbReference type="Proteomes" id="UP000011680">
    <property type="component" value="Unassembled WGS sequence"/>
</dbReference>
<evidence type="ECO:0000313" key="2">
    <source>
        <dbReference type="Proteomes" id="UP000011680"/>
    </source>
</evidence>
<organism evidence="1 2">
    <name type="scientific">Halococcus thailandensis JCM 13552</name>
    <dbReference type="NCBI Taxonomy" id="1227457"/>
    <lineage>
        <taxon>Archaea</taxon>
        <taxon>Methanobacteriati</taxon>
        <taxon>Methanobacteriota</taxon>
        <taxon>Stenosarchaea group</taxon>
        <taxon>Halobacteria</taxon>
        <taxon>Halobacteriales</taxon>
        <taxon>Halococcaceae</taxon>
        <taxon>Halococcus</taxon>
    </lineage>
</organism>
<sequence>MLSNDQHWRFRESKYTFSDTAEQEADDTTLAVRTHDDKVGIVFGSVIENNTELSKWAGVGDAQSIAPEVGRKHEVIVYLCQRI</sequence>
<gene>
    <name evidence="1" type="ORF">C451_03879</name>
</gene>
<accession>M0NGB7</accession>
<evidence type="ECO:0000313" key="1">
    <source>
        <dbReference type="EMBL" id="EMA56144.1"/>
    </source>
</evidence>
<comment type="caution">
    <text evidence="1">The sequence shown here is derived from an EMBL/GenBank/DDBJ whole genome shotgun (WGS) entry which is preliminary data.</text>
</comment>
<proteinExistence type="predicted"/>
<reference evidence="1 2" key="1">
    <citation type="journal article" date="2014" name="PLoS Genet.">
        <title>Phylogenetically driven sequencing of extremely halophilic archaea reveals strategies for static and dynamic osmo-response.</title>
        <authorList>
            <person name="Becker E.A."/>
            <person name="Seitzer P.M."/>
            <person name="Tritt A."/>
            <person name="Larsen D."/>
            <person name="Krusor M."/>
            <person name="Yao A.I."/>
            <person name="Wu D."/>
            <person name="Madern D."/>
            <person name="Eisen J.A."/>
            <person name="Darling A.E."/>
            <person name="Facciotti M.T."/>
        </authorList>
    </citation>
    <scope>NUCLEOTIDE SEQUENCE [LARGE SCALE GENOMIC DNA]</scope>
    <source>
        <strain evidence="1 2">JCM 13552</strain>
    </source>
</reference>
<keyword evidence="2" id="KW-1185">Reference proteome</keyword>